<name>A0ABP5P534_9ACTN</name>
<accession>A0ABP5P534</accession>
<dbReference type="Gene3D" id="3.90.1200.10">
    <property type="match status" value="1"/>
</dbReference>
<evidence type="ECO:0000313" key="2">
    <source>
        <dbReference type="Proteomes" id="UP001499843"/>
    </source>
</evidence>
<proteinExistence type="predicted"/>
<organism evidence="1 2">
    <name type="scientific">Nonomuraea monospora</name>
    <dbReference type="NCBI Taxonomy" id="568818"/>
    <lineage>
        <taxon>Bacteria</taxon>
        <taxon>Bacillati</taxon>
        <taxon>Actinomycetota</taxon>
        <taxon>Actinomycetes</taxon>
        <taxon>Streptosporangiales</taxon>
        <taxon>Streptosporangiaceae</taxon>
        <taxon>Nonomuraea</taxon>
    </lineage>
</organism>
<reference evidence="2" key="1">
    <citation type="journal article" date="2019" name="Int. J. Syst. Evol. Microbiol.">
        <title>The Global Catalogue of Microorganisms (GCM) 10K type strain sequencing project: providing services to taxonomists for standard genome sequencing and annotation.</title>
        <authorList>
            <consortium name="The Broad Institute Genomics Platform"/>
            <consortium name="The Broad Institute Genome Sequencing Center for Infectious Disease"/>
            <person name="Wu L."/>
            <person name="Ma J."/>
        </authorList>
    </citation>
    <scope>NUCLEOTIDE SEQUENCE [LARGE SCALE GENOMIC DNA]</scope>
    <source>
        <strain evidence="2">JCM 16114</strain>
    </source>
</reference>
<evidence type="ECO:0008006" key="3">
    <source>
        <dbReference type="Google" id="ProtNLM"/>
    </source>
</evidence>
<dbReference type="RefSeq" id="WP_344473512.1">
    <property type="nucleotide sequence ID" value="NZ_BAAAQX010000005.1"/>
</dbReference>
<keyword evidence="2" id="KW-1185">Reference proteome</keyword>
<dbReference type="InterPro" id="IPR011009">
    <property type="entry name" value="Kinase-like_dom_sf"/>
</dbReference>
<dbReference type="EMBL" id="BAAAQX010000005">
    <property type="protein sequence ID" value="GAA2206872.1"/>
    <property type="molecule type" value="Genomic_DNA"/>
</dbReference>
<comment type="caution">
    <text evidence="1">The sequence shown here is derived from an EMBL/GenBank/DDBJ whole genome shotgun (WGS) entry which is preliminary data.</text>
</comment>
<protein>
    <recommendedName>
        <fullName evidence="3">Aminoglycoside phosphotransferase domain-containing protein</fullName>
    </recommendedName>
</protein>
<dbReference type="Proteomes" id="UP001499843">
    <property type="component" value="Unassembled WGS sequence"/>
</dbReference>
<sequence length="358" mass="38944">MSHADPTPLVRQALDLPDAEIAATRVEPLAHVPGTPSTGSLRRVSGTTTCGRTWSFVVKRIQSARHWPHLHLVPEDARDRFVAIFPWRIEADVYASGRRLPPGLRMPRLYLLDDLGDDRLDLWLEDVRTRGPAEWDLARYAAAARVLGRLAGMYPAAGPGEGPGLRMYVTNRVMAGAVPALRDPSVWRHPLVEPHADPLLRMDLDRLAHRVPDLLAALDALPHTMAHGDASPENLLVPASRPDEFVAIDWGWQEPVPVGFDLGQLLVGRAHEGRLEPGELPAVHRAVQEAYALGLADEGAPAGGLAAGYVTSLVLRSAFTAIPVERLGEPVTAELAELFRKRVGLARFLADLGLGLPS</sequence>
<gene>
    <name evidence="1" type="ORF">GCM10009850_023300</name>
</gene>
<evidence type="ECO:0000313" key="1">
    <source>
        <dbReference type="EMBL" id="GAA2206872.1"/>
    </source>
</evidence>
<dbReference type="SUPFAM" id="SSF56112">
    <property type="entry name" value="Protein kinase-like (PK-like)"/>
    <property type="match status" value="1"/>
</dbReference>